<dbReference type="STRING" id="1499967.U27_03295"/>
<feature type="binding site" evidence="2">
    <location>
        <position position="34"/>
    </location>
    <ligand>
        <name>Mg(2+)</name>
        <dbReference type="ChEBI" id="CHEBI:18420"/>
    </ligand>
</feature>
<dbReference type="InterPro" id="IPR036424">
    <property type="entry name" value="UPP_synth-like_sf"/>
</dbReference>
<dbReference type="InterPro" id="IPR001441">
    <property type="entry name" value="UPP_synth-like"/>
</dbReference>
<dbReference type="Gene3D" id="3.40.1180.10">
    <property type="entry name" value="Decaprenyl diphosphate synthase-like"/>
    <property type="match status" value="1"/>
</dbReference>
<comment type="cofactor">
    <cofactor evidence="2">
        <name>Mg(2+)</name>
        <dbReference type="ChEBI" id="CHEBI:18420"/>
    </cofactor>
    <text evidence="2">Binds 2 magnesium ions per subunit.</text>
</comment>
<dbReference type="eggNOG" id="COG0020">
    <property type="taxonomic scope" value="Bacteria"/>
</dbReference>
<dbReference type="SUPFAM" id="SSF64005">
    <property type="entry name" value="Undecaprenyl diphosphate synthase"/>
    <property type="match status" value="1"/>
</dbReference>
<feature type="binding site" evidence="2">
    <location>
        <begin position="35"/>
        <end position="38"/>
    </location>
    <ligand>
        <name>substrate</name>
    </ligand>
</feature>
<gene>
    <name evidence="3" type="ORF">U27_03295</name>
</gene>
<evidence type="ECO:0000313" key="3">
    <source>
        <dbReference type="EMBL" id="GAK56333.1"/>
    </source>
</evidence>
<dbReference type="HAMAP" id="MF_01139">
    <property type="entry name" value="ISPT"/>
    <property type="match status" value="1"/>
</dbReference>
<protein>
    <recommendedName>
        <fullName evidence="2">Isoprenyl transferase</fullName>
        <ecNumber evidence="2">2.5.1.-</ecNumber>
    </recommendedName>
</protein>
<feature type="binding site" evidence="2">
    <location>
        <begin position="208"/>
        <end position="210"/>
    </location>
    <ligand>
        <name>substrate</name>
    </ligand>
</feature>
<feature type="binding site" evidence="2">
    <location>
        <position position="83"/>
    </location>
    <ligand>
        <name>substrate</name>
    </ligand>
</feature>
<feature type="binding site" evidence="2">
    <location>
        <position position="221"/>
    </location>
    <ligand>
        <name>Mg(2+)</name>
        <dbReference type="ChEBI" id="CHEBI:18420"/>
    </ligand>
</feature>
<keyword evidence="4" id="KW-1185">Reference proteome</keyword>
<feature type="active site" description="Proton acceptor" evidence="2">
    <location>
        <position position="82"/>
    </location>
</feature>
<keyword evidence="2" id="KW-0479">Metal-binding</keyword>
<feature type="binding site" evidence="2">
    <location>
        <position position="202"/>
    </location>
    <ligand>
        <name>substrate</name>
    </ligand>
</feature>
<dbReference type="GO" id="GO:0045547">
    <property type="term" value="F:ditrans,polycis-polyprenyl diphosphate synthase [(2E,6E)-farnesyl diphosphate specific] activity"/>
    <property type="evidence" value="ECO:0007669"/>
    <property type="project" value="TreeGrafter"/>
</dbReference>
<name>A0A081BVH8_VECG1</name>
<comment type="similarity">
    <text evidence="2">Belongs to the UPP synthase family.</text>
</comment>
<dbReference type="GO" id="GO:0000287">
    <property type="term" value="F:magnesium ion binding"/>
    <property type="evidence" value="ECO:0007669"/>
    <property type="project" value="UniProtKB-UniRule"/>
</dbReference>
<feature type="binding site" evidence="2">
    <location>
        <position position="39"/>
    </location>
    <ligand>
        <name>substrate</name>
    </ligand>
</feature>
<dbReference type="HOGENOM" id="CLU_038505_1_1_0"/>
<dbReference type="GO" id="GO:0016094">
    <property type="term" value="P:polyprenol biosynthetic process"/>
    <property type="evidence" value="ECO:0007669"/>
    <property type="project" value="TreeGrafter"/>
</dbReference>
<dbReference type="Proteomes" id="UP000030661">
    <property type="component" value="Unassembled WGS sequence"/>
</dbReference>
<dbReference type="PANTHER" id="PTHR10291">
    <property type="entry name" value="DEHYDRODOLICHYL DIPHOSPHATE SYNTHASE FAMILY MEMBER"/>
    <property type="match status" value="1"/>
</dbReference>
<dbReference type="EC" id="2.5.1.-" evidence="2"/>
<sequence length="256" mass="29418">MNTMSPSTEAELLAQLREQLDPEKIPRHVAIIMDGNGRWAKQQRKSRIEGHKAGAQSVRSVVEAAAELGISALTLYAFSTENWRRPAMEIKALMSLLIQYLKEELKELQQHDIRLKAIGRLHALPKDVQKPLTAAMESTKDNRGMTLCIALNYGGQHEILDAVKNVLYLMQEQKISVDELTPEVFSRYLSTAELPELDLMIRTSGEMRVSNFLLWQLAYAELYVTPVLWPDFRKPHFYEAILNFQQRHRRFGNITE</sequence>
<feature type="binding site" evidence="2">
    <location>
        <position position="51"/>
    </location>
    <ligand>
        <name>substrate</name>
    </ligand>
</feature>
<keyword evidence="1 2" id="KW-0808">Transferase</keyword>
<proteinExistence type="inferred from homology"/>
<evidence type="ECO:0000256" key="1">
    <source>
        <dbReference type="ARBA" id="ARBA00022679"/>
    </source>
</evidence>
<evidence type="ECO:0000256" key="2">
    <source>
        <dbReference type="HAMAP-Rule" id="MF_01139"/>
    </source>
</evidence>
<accession>A0A081BVH8</accession>
<comment type="function">
    <text evidence="2">Catalyzes the condensation of isopentenyl diphosphate (IPP) with allylic pyrophosphates generating different type of terpenoids.</text>
</comment>
<dbReference type="NCBIfam" id="NF011405">
    <property type="entry name" value="PRK14830.1"/>
    <property type="match status" value="1"/>
</dbReference>
<feature type="active site" evidence="2">
    <location>
        <position position="34"/>
    </location>
</feature>
<dbReference type="AlphaFoldDB" id="A0A081BVH8"/>
<dbReference type="EMBL" id="DF820464">
    <property type="protein sequence ID" value="GAK56333.1"/>
    <property type="molecule type" value="Genomic_DNA"/>
</dbReference>
<dbReference type="CDD" id="cd00475">
    <property type="entry name" value="Cis_IPPS"/>
    <property type="match status" value="1"/>
</dbReference>
<comment type="subunit">
    <text evidence="2">Homodimer.</text>
</comment>
<feature type="binding site" evidence="2">
    <location>
        <begin position="79"/>
        <end position="81"/>
    </location>
    <ligand>
        <name>substrate</name>
    </ligand>
</feature>
<dbReference type="NCBIfam" id="TIGR00055">
    <property type="entry name" value="uppS"/>
    <property type="match status" value="1"/>
</dbReference>
<dbReference type="Pfam" id="PF01255">
    <property type="entry name" value="Prenyltransf"/>
    <property type="match status" value="1"/>
</dbReference>
<organism evidence="3">
    <name type="scientific">Vecturithrix granuli</name>
    <dbReference type="NCBI Taxonomy" id="1499967"/>
    <lineage>
        <taxon>Bacteria</taxon>
        <taxon>Candidatus Moduliflexota</taxon>
        <taxon>Candidatus Vecturitrichia</taxon>
        <taxon>Candidatus Vecturitrichales</taxon>
        <taxon>Candidatus Vecturitrichaceae</taxon>
        <taxon>Candidatus Vecturithrix</taxon>
    </lineage>
</organism>
<feature type="binding site" evidence="2">
    <location>
        <position position="47"/>
    </location>
    <ligand>
        <name>substrate</name>
    </ligand>
</feature>
<dbReference type="PANTHER" id="PTHR10291:SF0">
    <property type="entry name" value="DEHYDRODOLICHYL DIPHOSPHATE SYNTHASE 2"/>
    <property type="match status" value="1"/>
</dbReference>
<feature type="binding site" evidence="2">
    <location>
        <position position="85"/>
    </location>
    <ligand>
        <name>substrate</name>
    </ligand>
</feature>
<dbReference type="InterPro" id="IPR018520">
    <property type="entry name" value="UPP_synth-like_CS"/>
</dbReference>
<evidence type="ECO:0000313" key="4">
    <source>
        <dbReference type="Proteomes" id="UP000030661"/>
    </source>
</evidence>
<dbReference type="FunFam" id="3.40.1180.10:FF:000001">
    <property type="entry name" value="(2E,6E)-farnesyl-diphosphate-specific ditrans,polycis-undecaprenyl-diphosphate synthase"/>
    <property type="match status" value="1"/>
</dbReference>
<reference evidence="3" key="1">
    <citation type="journal article" date="2015" name="PeerJ">
        <title>First genomic representation of candidate bacterial phylum KSB3 points to enhanced environmental sensing as a trigger of wastewater bulking.</title>
        <authorList>
            <person name="Sekiguchi Y."/>
            <person name="Ohashi A."/>
            <person name="Parks D.H."/>
            <person name="Yamauchi T."/>
            <person name="Tyson G.W."/>
            <person name="Hugenholtz P."/>
        </authorList>
    </citation>
    <scope>NUCLEOTIDE SEQUENCE [LARGE SCALE GENOMIC DNA]</scope>
</reference>
<keyword evidence="2" id="KW-0460">Magnesium</keyword>
<dbReference type="PROSITE" id="PS01066">
    <property type="entry name" value="UPP_SYNTHASE"/>
    <property type="match status" value="1"/>
</dbReference>